<keyword evidence="4 8" id="KW-0808">Transferase</keyword>
<keyword evidence="3" id="KW-1003">Cell membrane</keyword>
<keyword evidence="9" id="KW-1185">Reference proteome</keyword>
<keyword evidence="5" id="KW-0777">Teichoic acid biosynthesis</keyword>
<dbReference type="InterPro" id="IPR043149">
    <property type="entry name" value="TagF_N"/>
</dbReference>
<dbReference type="InterPro" id="IPR007554">
    <property type="entry name" value="Glycerophosphate_synth"/>
</dbReference>
<sequence>MTAISIVLPVYKVQAYLRQCLDSLLGQSFTDFEVVAVDDCSPDYSGAILAEYAQRDSRVRVVTMPENVGLGRARNAGLDEAVGEYVWFLDSDDWMAHGALAAVANRLRATEADVLVVGFDRVHWDGRVVAGSAATVLPGAPETFTAQEWPRIVNVLHVAWNKIVRRDLLTKLGFRFEQGWYEDVSFTYPVLVAASRISGLPRTCVHYRQRRSGAITRTIDDRHFEIFDHWAHAFALIDEYSPDRAEALRPPLFRRMIWHYLMVLRNANRVPYRSRRRFFARMHDAYRQFAPPGGYDEPDGGQGVRHRLVGRGSYRRYRAFDLSTKLRTDARRTAKRAVRYGRRTLRRVEHGLLRLYYLAQLRRPVDPDLALFAAYWYRGVACNPAAVAAKAEELVPGMRRVWVVSRSRVRALPPGTDYVVAGTRQYYRAVARARWMVNNVNWPQWLRKRPGTMHVMTHHGTPLKKMGLDQLDHSAGRRSADLVAQMQRADRWDFSVTANAHTTVAWERAYPCGYRTLEVGYPRNDRLATAAPDESVRIRDELGLDQRMRVVLYAPTHRDWRAVDDPLLDVDHLAERLGPDTVLLVRAHYFHVPAGGLSSPPGHGRIVDVSAHPAVEDLYLAADLLITDYSSAMFDYAVLDRPVVIYAPDWPVYRELRGVYFDLMETPPGAVATTEGELIDILSSGAYASDAATSARTAFRARFCYLDDGGAAERVVRRVFLNETASDRSGK</sequence>
<dbReference type="AlphaFoldDB" id="A0A8J3C221"/>
<reference evidence="8" key="1">
    <citation type="journal article" date="2014" name="Int. J. Syst. Evol. Microbiol.">
        <title>Complete genome sequence of Corynebacterium casei LMG S-19264T (=DSM 44701T), isolated from a smear-ripened cheese.</title>
        <authorList>
            <consortium name="US DOE Joint Genome Institute (JGI-PGF)"/>
            <person name="Walter F."/>
            <person name="Albersmeier A."/>
            <person name="Kalinowski J."/>
            <person name="Ruckert C."/>
        </authorList>
    </citation>
    <scope>NUCLEOTIDE SEQUENCE</scope>
    <source>
        <strain evidence="8">CGMCC 4.7299</strain>
    </source>
</reference>
<dbReference type="Pfam" id="PF00535">
    <property type="entry name" value="Glycos_transf_2"/>
    <property type="match status" value="1"/>
</dbReference>
<evidence type="ECO:0000256" key="1">
    <source>
        <dbReference type="ARBA" id="ARBA00004202"/>
    </source>
</evidence>
<dbReference type="PANTHER" id="PTHR37316:SF3">
    <property type="entry name" value="TEICHOIC ACID GLYCEROL-PHOSPHATE TRANSFERASE"/>
    <property type="match status" value="1"/>
</dbReference>
<accession>A0A8J3C221</accession>
<reference evidence="8" key="2">
    <citation type="submission" date="2020-09" db="EMBL/GenBank/DDBJ databases">
        <authorList>
            <person name="Sun Q."/>
            <person name="Zhou Y."/>
        </authorList>
    </citation>
    <scope>NUCLEOTIDE SEQUENCE</scope>
    <source>
        <strain evidence="8">CGMCC 4.7299</strain>
    </source>
</reference>
<dbReference type="PANTHER" id="PTHR37316">
    <property type="entry name" value="TEICHOIC ACID GLYCEROL-PHOSPHATE PRIMASE"/>
    <property type="match status" value="1"/>
</dbReference>
<comment type="similarity">
    <text evidence="2">Belongs to the CDP-glycerol glycerophosphotransferase family.</text>
</comment>
<dbReference type="EMBL" id="BMMX01000015">
    <property type="protein sequence ID" value="GGK98397.1"/>
    <property type="molecule type" value="Genomic_DNA"/>
</dbReference>
<dbReference type="GO" id="GO:0005886">
    <property type="term" value="C:plasma membrane"/>
    <property type="evidence" value="ECO:0007669"/>
    <property type="project" value="UniProtKB-SubCell"/>
</dbReference>
<dbReference type="Gene3D" id="3.40.50.11820">
    <property type="match status" value="1"/>
</dbReference>
<feature type="domain" description="Glycosyltransferase 2-like" evidence="7">
    <location>
        <begin position="5"/>
        <end position="169"/>
    </location>
</feature>
<evidence type="ECO:0000259" key="7">
    <source>
        <dbReference type="Pfam" id="PF00535"/>
    </source>
</evidence>
<dbReference type="InterPro" id="IPR001173">
    <property type="entry name" value="Glyco_trans_2-like"/>
</dbReference>
<protein>
    <submittedName>
        <fullName evidence="8">Glycosyl transferase</fullName>
    </submittedName>
</protein>
<evidence type="ECO:0000256" key="2">
    <source>
        <dbReference type="ARBA" id="ARBA00010488"/>
    </source>
</evidence>
<comment type="caution">
    <text evidence="8">The sequence shown here is derived from an EMBL/GenBank/DDBJ whole genome shotgun (WGS) entry which is preliminary data.</text>
</comment>
<dbReference type="InterPro" id="IPR043148">
    <property type="entry name" value="TagF_C"/>
</dbReference>
<evidence type="ECO:0000313" key="9">
    <source>
        <dbReference type="Proteomes" id="UP000656042"/>
    </source>
</evidence>
<dbReference type="GO" id="GO:0019350">
    <property type="term" value="P:teichoic acid biosynthetic process"/>
    <property type="evidence" value="ECO:0007669"/>
    <property type="project" value="UniProtKB-KW"/>
</dbReference>
<proteinExistence type="inferred from homology"/>
<dbReference type="SUPFAM" id="SSF53756">
    <property type="entry name" value="UDP-Glycosyltransferase/glycogen phosphorylase"/>
    <property type="match status" value="1"/>
</dbReference>
<evidence type="ECO:0000256" key="6">
    <source>
        <dbReference type="ARBA" id="ARBA00023136"/>
    </source>
</evidence>
<evidence type="ECO:0000256" key="5">
    <source>
        <dbReference type="ARBA" id="ARBA00022944"/>
    </source>
</evidence>
<evidence type="ECO:0000256" key="3">
    <source>
        <dbReference type="ARBA" id="ARBA00022475"/>
    </source>
</evidence>
<dbReference type="Pfam" id="PF04464">
    <property type="entry name" value="Glyphos_transf"/>
    <property type="match status" value="1"/>
</dbReference>
<organism evidence="8 9">
    <name type="scientific">Mangrovihabitans endophyticus</name>
    <dbReference type="NCBI Taxonomy" id="1751298"/>
    <lineage>
        <taxon>Bacteria</taxon>
        <taxon>Bacillati</taxon>
        <taxon>Actinomycetota</taxon>
        <taxon>Actinomycetes</taxon>
        <taxon>Micromonosporales</taxon>
        <taxon>Micromonosporaceae</taxon>
        <taxon>Mangrovihabitans</taxon>
    </lineage>
</organism>
<dbReference type="GO" id="GO:0047355">
    <property type="term" value="F:CDP-glycerol glycerophosphotransferase activity"/>
    <property type="evidence" value="ECO:0007669"/>
    <property type="project" value="InterPro"/>
</dbReference>
<dbReference type="FunFam" id="3.90.550.10:FF:000196">
    <property type="entry name" value="Glycosyl transferase"/>
    <property type="match status" value="1"/>
</dbReference>
<comment type="subcellular location">
    <subcellularLocation>
        <location evidence="1">Cell membrane</location>
        <topology evidence="1">Peripheral membrane protein</topology>
    </subcellularLocation>
</comment>
<dbReference type="InterPro" id="IPR029044">
    <property type="entry name" value="Nucleotide-diphossugar_trans"/>
</dbReference>
<dbReference type="InterPro" id="IPR051612">
    <property type="entry name" value="Teichoic_Acid_Biosynth"/>
</dbReference>
<dbReference type="SUPFAM" id="SSF53448">
    <property type="entry name" value="Nucleotide-diphospho-sugar transferases"/>
    <property type="match status" value="1"/>
</dbReference>
<dbReference type="Gene3D" id="3.90.550.10">
    <property type="entry name" value="Spore Coat Polysaccharide Biosynthesis Protein SpsA, Chain A"/>
    <property type="match status" value="1"/>
</dbReference>
<dbReference type="Gene3D" id="3.40.50.12580">
    <property type="match status" value="1"/>
</dbReference>
<dbReference type="Proteomes" id="UP000656042">
    <property type="component" value="Unassembled WGS sequence"/>
</dbReference>
<name>A0A8J3C221_9ACTN</name>
<dbReference type="RefSeq" id="WP_189080360.1">
    <property type="nucleotide sequence ID" value="NZ_BMMX01000015.1"/>
</dbReference>
<evidence type="ECO:0000256" key="4">
    <source>
        <dbReference type="ARBA" id="ARBA00022679"/>
    </source>
</evidence>
<keyword evidence="6" id="KW-0472">Membrane</keyword>
<evidence type="ECO:0000313" key="8">
    <source>
        <dbReference type="EMBL" id="GGK98397.1"/>
    </source>
</evidence>
<gene>
    <name evidence="8" type="ORF">GCM10012284_35770</name>
</gene>